<reference evidence="2" key="3">
    <citation type="submission" date="2025-09" db="UniProtKB">
        <authorList>
            <consortium name="Ensembl"/>
        </authorList>
    </citation>
    <scope>IDENTIFICATION</scope>
</reference>
<organism evidence="2 3">
    <name type="scientific">Ciona savignyi</name>
    <name type="common">Pacific transparent sea squirt</name>
    <dbReference type="NCBI Taxonomy" id="51511"/>
    <lineage>
        <taxon>Eukaryota</taxon>
        <taxon>Metazoa</taxon>
        <taxon>Chordata</taxon>
        <taxon>Tunicata</taxon>
        <taxon>Ascidiacea</taxon>
        <taxon>Phlebobranchia</taxon>
        <taxon>Cionidae</taxon>
        <taxon>Ciona</taxon>
    </lineage>
</organism>
<keyword evidence="3" id="KW-1185">Reference proteome</keyword>
<reference evidence="3" key="1">
    <citation type="submission" date="2003-08" db="EMBL/GenBank/DDBJ databases">
        <authorList>
            <person name="Birren B."/>
            <person name="Nusbaum C."/>
            <person name="Abebe A."/>
            <person name="Abouelleil A."/>
            <person name="Adekoya E."/>
            <person name="Ait-zahra M."/>
            <person name="Allen N."/>
            <person name="Allen T."/>
            <person name="An P."/>
            <person name="Anderson M."/>
            <person name="Anderson S."/>
            <person name="Arachchi H."/>
            <person name="Armbruster J."/>
            <person name="Bachantsang P."/>
            <person name="Baldwin J."/>
            <person name="Barry A."/>
            <person name="Bayul T."/>
            <person name="Blitshsteyn B."/>
            <person name="Bloom T."/>
            <person name="Blye J."/>
            <person name="Boguslavskiy L."/>
            <person name="Borowsky M."/>
            <person name="Boukhgalter B."/>
            <person name="Brunache A."/>
            <person name="Butler J."/>
            <person name="Calixte N."/>
            <person name="Calvo S."/>
            <person name="Camarata J."/>
            <person name="Campo K."/>
            <person name="Chang J."/>
            <person name="Cheshatsang Y."/>
            <person name="Citroen M."/>
            <person name="Collymore A."/>
            <person name="Considine T."/>
            <person name="Cook A."/>
            <person name="Cooke P."/>
            <person name="Corum B."/>
            <person name="Cuomo C."/>
            <person name="David R."/>
            <person name="Dawoe T."/>
            <person name="Degray S."/>
            <person name="Dodge S."/>
            <person name="Dooley K."/>
            <person name="Dorje P."/>
            <person name="Dorjee K."/>
            <person name="Dorris L."/>
            <person name="Duffey N."/>
            <person name="Dupes A."/>
            <person name="Elkins T."/>
            <person name="Engels R."/>
            <person name="Erickson J."/>
            <person name="Farina A."/>
            <person name="Faro S."/>
            <person name="Ferreira P."/>
            <person name="Fischer H."/>
            <person name="Fitzgerald M."/>
            <person name="Foley K."/>
            <person name="Gage D."/>
            <person name="Galagan J."/>
            <person name="Gearin G."/>
            <person name="Gnerre S."/>
            <person name="Gnirke A."/>
            <person name="Goyette A."/>
            <person name="Graham J."/>
            <person name="Grandbois E."/>
            <person name="Gyaltsen K."/>
            <person name="Hafez N."/>
            <person name="Hagopian D."/>
            <person name="Hagos B."/>
            <person name="Hall J."/>
            <person name="Hatcher B."/>
            <person name="Heller A."/>
            <person name="Higgins H."/>
            <person name="Honan T."/>
            <person name="Horn A."/>
            <person name="Houde N."/>
            <person name="Hughes L."/>
            <person name="Hulme W."/>
            <person name="Husby E."/>
            <person name="Iliev I."/>
            <person name="Jaffe D."/>
            <person name="Jones C."/>
            <person name="Kamal M."/>
            <person name="Kamat A."/>
            <person name="Kamvysselis M."/>
            <person name="Karlsson E."/>
            <person name="Kells C."/>
            <person name="Kieu A."/>
            <person name="Kisner P."/>
            <person name="Kodira C."/>
            <person name="Kulbokas E."/>
            <person name="Labutti K."/>
            <person name="Lama D."/>
            <person name="Landers T."/>
            <person name="Leger J."/>
            <person name="Levine S."/>
            <person name="Lewis D."/>
            <person name="Lewis T."/>
            <person name="Lindblad-toh K."/>
            <person name="Liu X."/>
            <person name="Lokyitsang T."/>
            <person name="Lokyitsang Y."/>
            <person name="Lucien O."/>
            <person name="Lui A."/>
            <person name="Ma L.J."/>
            <person name="Mabbitt R."/>
            <person name="Macdonald J."/>
            <person name="Maclean C."/>
            <person name="Major J."/>
            <person name="Manning J."/>
            <person name="Marabella R."/>
            <person name="Maru K."/>
            <person name="Matthews C."/>
            <person name="Mauceli E."/>
            <person name="Mccarthy M."/>
            <person name="Mcdonough S."/>
            <person name="Mcghee T."/>
            <person name="Meldrim J."/>
            <person name="Meneus L."/>
            <person name="Mesirov J."/>
            <person name="Mihalev A."/>
            <person name="Mihova T."/>
            <person name="Mikkelsen T."/>
            <person name="Mlenga V."/>
            <person name="Moru K."/>
            <person name="Mozes J."/>
            <person name="Mulrain L."/>
            <person name="Munson G."/>
            <person name="Naylor J."/>
            <person name="Newes C."/>
            <person name="Nguyen C."/>
            <person name="Nguyen N."/>
            <person name="Nguyen T."/>
            <person name="Nicol R."/>
            <person name="Nielsen C."/>
            <person name="Nizzari M."/>
            <person name="Norbu C."/>
            <person name="Norbu N."/>
            <person name="O'donnell P."/>
            <person name="Okoawo O."/>
            <person name="O'leary S."/>
            <person name="Omotosho B."/>
            <person name="O'neill K."/>
            <person name="Osman S."/>
            <person name="Parker S."/>
            <person name="Perrin D."/>
            <person name="Phunkhang P."/>
            <person name="Piqani B."/>
            <person name="Purcell S."/>
            <person name="Rachupka T."/>
            <person name="Ramasamy U."/>
            <person name="Rameau R."/>
            <person name="Ray V."/>
            <person name="Raymond C."/>
            <person name="Retta R."/>
            <person name="Richardson S."/>
            <person name="Rise C."/>
            <person name="Rodriguez J."/>
            <person name="Rogers J."/>
            <person name="Rogov P."/>
            <person name="Rutman M."/>
            <person name="Schupbach R."/>
            <person name="Seaman C."/>
            <person name="Settipalli S."/>
            <person name="Sharpe T."/>
            <person name="Sheridan J."/>
            <person name="Sherpa N."/>
            <person name="Shi J."/>
            <person name="Smirnov S."/>
            <person name="Smith C."/>
            <person name="Sougnez C."/>
            <person name="Spencer B."/>
            <person name="Stalker J."/>
            <person name="Stange-thomann N."/>
            <person name="Stavropoulos S."/>
            <person name="Stetson K."/>
            <person name="Stone C."/>
            <person name="Stone S."/>
            <person name="Stubbs M."/>
            <person name="Talamas J."/>
            <person name="Tchuinga P."/>
            <person name="Tenzing P."/>
            <person name="Tesfaye S."/>
            <person name="Theodore J."/>
            <person name="Thoulutsang Y."/>
            <person name="Topham K."/>
            <person name="Towey S."/>
            <person name="Tsamla T."/>
            <person name="Tsomo N."/>
            <person name="Vallee D."/>
            <person name="Vassiliev H."/>
            <person name="Venkataraman V."/>
            <person name="Vinson J."/>
            <person name="Vo A."/>
            <person name="Wade C."/>
            <person name="Wang S."/>
            <person name="Wangchuk T."/>
            <person name="Wangdi T."/>
            <person name="Whittaker C."/>
            <person name="Wilkinson J."/>
            <person name="Wu Y."/>
            <person name="Wyman D."/>
            <person name="Yadav S."/>
            <person name="Yang S."/>
            <person name="Yang X."/>
            <person name="Yeager S."/>
            <person name="Yee E."/>
            <person name="Young G."/>
            <person name="Zainoun J."/>
            <person name="Zembeck L."/>
            <person name="Zimmer A."/>
            <person name="Zody M."/>
            <person name="Lander E."/>
        </authorList>
    </citation>
    <scope>NUCLEOTIDE SEQUENCE [LARGE SCALE GENOMIC DNA]</scope>
</reference>
<dbReference type="GeneTree" id="ENSGT00940000167440"/>
<evidence type="ECO:0000313" key="3">
    <source>
        <dbReference type="Proteomes" id="UP000007875"/>
    </source>
</evidence>
<dbReference type="Gene3D" id="2.60.120.10">
    <property type="entry name" value="Jelly Rolls"/>
    <property type="match status" value="1"/>
</dbReference>
<evidence type="ECO:0000313" key="2">
    <source>
        <dbReference type="Ensembl" id="ENSCSAVP00000013372.1"/>
    </source>
</evidence>
<name>H2Z710_CIOSA</name>
<dbReference type="STRING" id="51511.ENSCSAVP00000013372"/>
<dbReference type="PROSITE" id="PS50042">
    <property type="entry name" value="CNMP_BINDING_3"/>
    <property type="match status" value="1"/>
</dbReference>
<dbReference type="AlphaFoldDB" id="H2Z710"/>
<proteinExistence type="predicted"/>
<accession>H2Z710</accession>
<dbReference type="InParanoid" id="H2Z710"/>
<dbReference type="SUPFAM" id="SSF51206">
    <property type="entry name" value="cAMP-binding domain-like"/>
    <property type="match status" value="1"/>
</dbReference>
<dbReference type="OMA" id="HISECGV"/>
<protein>
    <recommendedName>
        <fullName evidence="1">Cyclic nucleotide-binding domain-containing protein</fullName>
    </recommendedName>
</protein>
<sequence>MEMQLLERGLEIKLKRQSDFPCSVAPPPPEDLLENIFWIKGNADLLDFVKSHAACMDYDYGDIIMQEDDAVDGIHIIVYGMIKLYGSLHGHIQHLRLGAGSHTPLPITQSDGTTKKQEEEEDFLGSGNIVGEIGLLTKCNRTCTITCETAVQTYFLSSEDMEVAFEKFPELKLTMWKVVAVRISAPLFLEHLEYQGFGVEQIHLHLSPGYIVELTHANPLFQFTESIIEISLIYGKVKSPMSEAEIEAPFLLLPEHKQLQIVDCEFAILLVVPREEVTLEGVASSVGVRHRPTRLPSITAPPAFVGQKLNKVVPIPEIVEGEV</sequence>
<dbReference type="Proteomes" id="UP000007875">
    <property type="component" value="Unassembled WGS sequence"/>
</dbReference>
<dbReference type="InterPro" id="IPR000595">
    <property type="entry name" value="cNMP-bd_dom"/>
</dbReference>
<reference evidence="2" key="2">
    <citation type="submission" date="2025-08" db="UniProtKB">
        <authorList>
            <consortium name="Ensembl"/>
        </authorList>
    </citation>
    <scope>IDENTIFICATION</scope>
</reference>
<dbReference type="FunFam" id="2.60.120.10:FF:000067">
    <property type="entry name" value="Solute carrier family 9 member C1"/>
    <property type="match status" value="1"/>
</dbReference>
<dbReference type="Ensembl" id="ENSCSAVT00000013523.1">
    <property type="protein sequence ID" value="ENSCSAVP00000013372.1"/>
    <property type="gene ID" value="ENSCSAVG00000007840.1"/>
</dbReference>
<dbReference type="eggNOG" id="KOG1965">
    <property type="taxonomic scope" value="Eukaryota"/>
</dbReference>
<dbReference type="InterPro" id="IPR014710">
    <property type="entry name" value="RmlC-like_jellyroll"/>
</dbReference>
<dbReference type="CDD" id="cd00038">
    <property type="entry name" value="CAP_ED"/>
    <property type="match status" value="1"/>
</dbReference>
<dbReference type="InterPro" id="IPR018490">
    <property type="entry name" value="cNMP-bd_dom_sf"/>
</dbReference>
<feature type="domain" description="Cyclic nucleotide-binding" evidence="1">
    <location>
        <begin position="58"/>
        <end position="162"/>
    </location>
</feature>
<evidence type="ECO:0000259" key="1">
    <source>
        <dbReference type="PROSITE" id="PS50042"/>
    </source>
</evidence>
<dbReference type="HOGENOM" id="CLU_860403_0_0_1"/>